<feature type="active site" description="Proton acceptor" evidence="7">
    <location>
        <position position="381"/>
    </location>
</feature>
<feature type="active site" description="Acyl-thioester intermediate" evidence="7">
    <location>
        <position position="91"/>
    </location>
</feature>
<dbReference type="InterPro" id="IPR020617">
    <property type="entry name" value="Thiolase_C"/>
</dbReference>
<dbReference type="GO" id="GO:0003985">
    <property type="term" value="F:acetyl-CoA C-acetyltransferase activity"/>
    <property type="evidence" value="ECO:0007669"/>
    <property type="project" value="UniProtKB-EC"/>
</dbReference>
<dbReference type="Pfam" id="PF00108">
    <property type="entry name" value="Thiolase_N"/>
    <property type="match status" value="1"/>
</dbReference>
<evidence type="ECO:0000313" key="11">
    <source>
        <dbReference type="EMBL" id="SEE67130.1"/>
    </source>
</evidence>
<dbReference type="AlphaFoldDB" id="A0A1H5KQZ8"/>
<evidence type="ECO:0000256" key="3">
    <source>
        <dbReference type="ARBA" id="ARBA00022679"/>
    </source>
</evidence>
<dbReference type="InterPro" id="IPR020616">
    <property type="entry name" value="Thiolase_N"/>
</dbReference>
<dbReference type="PANTHER" id="PTHR18919">
    <property type="entry name" value="ACETYL-COA C-ACYLTRANSFERASE"/>
    <property type="match status" value="1"/>
</dbReference>
<dbReference type="PROSITE" id="PS00098">
    <property type="entry name" value="THIOLASE_1"/>
    <property type="match status" value="1"/>
</dbReference>
<accession>A0A1H5KQZ8</accession>
<evidence type="ECO:0000256" key="7">
    <source>
        <dbReference type="PIRSR" id="PIRSR000429-1"/>
    </source>
</evidence>
<evidence type="ECO:0000259" key="10">
    <source>
        <dbReference type="Pfam" id="PF02803"/>
    </source>
</evidence>
<dbReference type="InterPro" id="IPR016039">
    <property type="entry name" value="Thiolase-like"/>
</dbReference>
<evidence type="ECO:0000256" key="8">
    <source>
        <dbReference type="RuleBase" id="RU003557"/>
    </source>
</evidence>
<proteinExistence type="inferred from homology"/>
<dbReference type="PANTHER" id="PTHR18919:SF107">
    <property type="entry name" value="ACETYL-COA ACETYLTRANSFERASE, CYTOSOLIC"/>
    <property type="match status" value="1"/>
</dbReference>
<evidence type="ECO:0000256" key="1">
    <source>
        <dbReference type="ARBA" id="ARBA00010982"/>
    </source>
</evidence>
<name>A0A1H5KQZ8_9MICO</name>
<protein>
    <recommendedName>
        <fullName evidence="6">Probable acetyl-CoA acetyltransferase</fullName>
        <ecNumber evidence="2">2.3.1.9</ecNumber>
    </recommendedName>
    <alternativeName>
        <fullName evidence="5">Acetoacetyl-CoA thiolase</fullName>
    </alternativeName>
</protein>
<gene>
    <name evidence="11" type="ORF">SAMN04488554_2397</name>
</gene>
<dbReference type="CDD" id="cd00751">
    <property type="entry name" value="thiolase"/>
    <property type="match status" value="1"/>
</dbReference>
<dbReference type="Gene3D" id="3.40.47.10">
    <property type="match status" value="1"/>
</dbReference>
<dbReference type="InterPro" id="IPR002155">
    <property type="entry name" value="Thiolase"/>
</dbReference>
<comment type="similarity">
    <text evidence="1 8">Belongs to the thiolase-like superfamily. Thiolase family.</text>
</comment>
<evidence type="ECO:0000256" key="4">
    <source>
        <dbReference type="ARBA" id="ARBA00023315"/>
    </source>
</evidence>
<dbReference type="SUPFAM" id="SSF53901">
    <property type="entry name" value="Thiolase-like"/>
    <property type="match status" value="2"/>
</dbReference>
<dbReference type="PIRSF" id="PIRSF000429">
    <property type="entry name" value="Ac-CoA_Ac_transf"/>
    <property type="match status" value="1"/>
</dbReference>
<dbReference type="InterPro" id="IPR020615">
    <property type="entry name" value="Thiolase_acyl_enz_int_AS"/>
</dbReference>
<dbReference type="NCBIfam" id="TIGR01930">
    <property type="entry name" value="AcCoA-C-Actrans"/>
    <property type="match status" value="1"/>
</dbReference>
<dbReference type="RefSeq" id="WP_089773359.1">
    <property type="nucleotide sequence ID" value="NZ_FNTX01000002.1"/>
</dbReference>
<dbReference type="PROSITE" id="PS00737">
    <property type="entry name" value="THIOLASE_2"/>
    <property type="match status" value="1"/>
</dbReference>
<evidence type="ECO:0000313" key="12">
    <source>
        <dbReference type="Proteomes" id="UP000199220"/>
    </source>
</evidence>
<reference evidence="12" key="1">
    <citation type="submission" date="2016-10" db="EMBL/GenBank/DDBJ databases">
        <authorList>
            <person name="Varghese N."/>
            <person name="Submissions S."/>
        </authorList>
    </citation>
    <scope>NUCLEOTIDE SEQUENCE [LARGE SCALE GENOMIC DNA]</scope>
    <source>
        <strain evidence="12">DSM 21368</strain>
    </source>
</reference>
<feature type="domain" description="Thiolase N-terminal" evidence="9">
    <location>
        <begin position="8"/>
        <end position="265"/>
    </location>
</feature>
<dbReference type="InterPro" id="IPR020613">
    <property type="entry name" value="Thiolase_CS"/>
</dbReference>
<keyword evidence="3 8" id="KW-0808">Transferase</keyword>
<sequence length="394" mass="39806">MTEAADDVVIVGAARTPQGKLRGQLAALTATELGSVAIRGALDQGVPADAVDTVILGQVLQAGAGQNPARQAAIGAGIGWEAPATTVNKVCLSGLTAVIDAARLLRCGEAEVVVAGGMESMTNAPHLLPGSRKGWAYGAVQALDVTAHDGLTDAFDHEAMGLSTDRYDAERFHVSRTDQDAIAARSHQKAAAAWESDVFTPEIAAVAMMTRKGEVIVDRDEGIRPETTVETLAALKAAFTPAGNITAGNASQISDGAAALVLTTRAHAEHRGWTALATVRAAGQVAGPDTSLHAQPARAIVAALERQGWGVGELDHIEINEAFGAVVAHSVAALGADLDVVNPHGGGIALGHPIGASGARLAVHAAHIRSASGGKSAVALCGGGGQGEALLLEG</sequence>
<keyword evidence="4 8" id="KW-0012">Acyltransferase</keyword>
<dbReference type="OrthoDB" id="3204099at2"/>
<keyword evidence="12" id="KW-1185">Reference proteome</keyword>
<dbReference type="Proteomes" id="UP000199220">
    <property type="component" value="Unassembled WGS sequence"/>
</dbReference>
<evidence type="ECO:0000259" key="9">
    <source>
        <dbReference type="Pfam" id="PF00108"/>
    </source>
</evidence>
<evidence type="ECO:0000256" key="5">
    <source>
        <dbReference type="ARBA" id="ARBA00030755"/>
    </source>
</evidence>
<dbReference type="Pfam" id="PF02803">
    <property type="entry name" value="Thiolase_C"/>
    <property type="match status" value="1"/>
</dbReference>
<feature type="active site" description="Proton acceptor" evidence="7">
    <location>
        <position position="352"/>
    </location>
</feature>
<evidence type="ECO:0000256" key="6">
    <source>
        <dbReference type="ARBA" id="ARBA00040529"/>
    </source>
</evidence>
<feature type="domain" description="Thiolase C-terminal" evidence="10">
    <location>
        <begin position="274"/>
        <end position="393"/>
    </location>
</feature>
<dbReference type="EC" id="2.3.1.9" evidence="2"/>
<organism evidence="11 12">
    <name type="scientific">Ruania alba</name>
    <dbReference type="NCBI Taxonomy" id="648782"/>
    <lineage>
        <taxon>Bacteria</taxon>
        <taxon>Bacillati</taxon>
        <taxon>Actinomycetota</taxon>
        <taxon>Actinomycetes</taxon>
        <taxon>Micrococcales</taxon>
        <taxon>Ruaniaceae</taxon>
        <taxon>Ruania</taxon>
    </lineage>
</organism>
<evidence type="ECO:0000256" key="2">
    <source>
        <dbReference type="ARBA" id="ARBA00012705"/>
    </source>
</evidence>
<dbReference type="EMBL" id="FNTX01000002">
    <property type="protein sequence ID" value="SEE67130.1"/>
    <property type="molecule type" value="Genomic_DNA"/>
</dbReference>
<dbReference type="STRING" id="648782.SAMN04488554_2397"/>